<dbReference type="OrthoDB" id="3539310at2"/>
<gene>
    <name evidence="1" type="ORF">DQ384_05480</name>
</gene>
<name>A0A367FP29_9ACTN</name>
<organism evidence="1 2">
    <name type="scientific">Sphaerisporangium album</name>
    <dbReference type="NCBI Taxonomy" id="509200"/>
    <lineage>
        <taxon>Bacteria</taxon>
        <taxon>Bacillati</taxon>
        <taxon>Actinomycetota</taxon>
        <taxon>Actinomycetes</taxon>
        <taxon>Streptosporangiales</taxon>
        <taxon>Streptosporangiaceae</taxon>
        <taxon>Sphaerisporangium</taxon>
    </lineage>
</organism>
<evidence type="ECO:0000313" key="2">
    <source>
        <dbReference type="Proteomes" id="UP000253094"/>
    </source>
</evidence>
<dbReference type="Proteomes" id="UP000253094">
    <property type="component" value="Unassembled WGS sequence"/>
</dbReference>
<reference evidence="1 2" key="1">
    <citation type="submission" date="2018-06" db="EMBL/GenBank/DDBJ databases">
        <title>Sphaerisporangium craniellae sp. nov., isolated from a marine sponge in the South China Sea.</title>
        <authorList>
            <person name="Li L."/>
        </authorList>
    </citation>
    <scope>NUCLEOTIDE SEQUENCE [LARGE SCALE GENOMIC DNA]</scope>
    <source>
        <strain evidence="1 2">CCTCC AA 208026</strain>
    </source>
</reference>
<sequence>MAGLDRDGTFVDTVLKGWNGGHVLNLAGVSLRLALYTSALSANFSQVNPVYNVAPLNVGEVVGPGYDPGGKPLTQVIAESGTAPGTIKFTASPLAWPSASFIARGYLIYISSMANKAFQVRCFGVDLPVQDGTFTLNFHVNGIWSVPLVGPVVAL</sequence>
<evidence type="ECO:0000313" key="1">
    <source>
        <dbReference type="EMBL" id="RCG31994.1"/>
    </source>
</evidence>
<accession>A0A367FP29</accession>
<keyword evidence="2" id="KW-1185">Reference proteome</keyword>
<dbReference type="RefSeq" id="WP_114027609.1">
    <property type="nucleotide sequence ID" value="NZ_QOIL01000003.1"/>
</dbReference>
<proteinExistence type="predicted"/>
<protein>
    <submittedName>
        <fullName evidence="1">Uncharacterized protein</fullName>
    </submittedName>
</protein>
<dbReference type="AlphaFoldDB" id="A0A367FP29"/>
<comment type="caution">
    <text evidence="1">The sequence shown here is derived from an EMBL/GenBank/DDBJ whole genome shotgun (WGS) entry which is preliminary data.</text>
</comment>
<dbReference type="EMBL" id="QOIL01000003">
    <property type="protein sequence ID" value="RCG31994.1"/>
    <property type="molecule type" value="Genomic_DNA"/>
</dbReference>